<name>A0A183BLR4_GLOPA</name>
<protein>
    <submittedName>
        <fullName evidence="2">SH3 domain-containing protein</fullName>
    </submittedName>
</protein>
<sequence length="171" mass="20079">MLERLRKFSPTVLRNCAKLRVIHYVDSFNFPEFPADDSADASSGQALAKWLYTPRGDGLPKVLECFYSWTGVQGVKEQFVTSTVPVNFIICLLHGTYCSSREPFELRNNLTGEQLLLRRIHEEKWLLVRCPTERDDAKWTEWEKEAVEWDWRRLEERVFIHCINGSDIIQK</sequence>
<reference evidence="1" key="1">
    <citation type="submission" date="2014-05" db="EMBL/GenBank/DDBJ databases">
        <title>The genome and life-stage specific transcriptomes of Globodera pallida elucidate key aspects of plant parasitism by a cyst nematode.</title>
        <authorList>
            <person name="Cotton J.A."/>
            <person name="Lilley C.J."/>
            <person name="Jones L.M."/>
            <person name="Kikuchi T."/>
            <person name="Reid A.J."/>
            <person name="Thorpe P."/>
            <person name="Tsai I.J."/>
            <person name="Beasley H."/>
            <person name="Blok V."/>
            <person name="Cock P.J.A."/>
            <person name="Van den Akker S.E."/>
            <person name="Holroyd N."/>
            <person name="Hunt M."/>
            <person name="Mantelin S."/>
            <person name="Naghra H."/>
            <person name="Pain A."/>
            <person name="Palomares-Rius J.E."/>
            <person name="Zarowiecki M."/>
            <person name="Berriman M."/>
            <person name="Jones J.T."/>
            <person name="Urwin P.E."/>
        </authorList>
    </citation>
    <scope>NUCLEOTIDE SEQUENCE [LARGE SCALE GENOMIC DNA]</scope>
    <source>
        <strain evidence="1">Lindley</strain>
    </source>
</reference>
<reference evidence="2" key="2">
    <citation type="submission" date="2016-06" db="UniProtKB">
        <authorList>
            <consortium name="WormBaseParasite"/>
        </authorList>
    </citation>
    <scope>IDENTIFICATION</scope>
</reference>
<accession>A0A183BLR4</accession>
<proteinExistence type="predicted"/>
<evidence type="ECO:0000313" key="2">
    <source>
        <dbReference type="WBParaSite" id="GPLIN_000154900"/>
    </source>
</evidence>
<organism evidence="1 2">
    <name type="scientific">Globodera pallida</name>
    <name type="common">Potato cyst nematode worm</name>
    <name type="synonym">Heterodera pallida</name>
    <dbReference type="NCBI Taxonomy" id="36090"/>
    <lineage>
        <taxon>Eukaryota</taxon>
        <taxon>Metazoa</taxon>
        <taxon>Ecdysozoa</taxon>
        <taxon>Nematoda</taxon>
        <taxon>Chromadorea</taxon>
        <taxon>Rhabditida</taxon>
        <taxon>Tylenchina</taxon>
        <taxon>Tylenchomorpha</taxon>
        <taxon>Tylenchoidea</taxon>
        <taxon>Heteroderidae</taxon>
        <taxon>Heteroderinae</taxon>
        <taxon>Globodera</taxon>
    </lineage>
</organism>
<evidence type="ECO:0000313" key="1">
    <source>
        <dbReference type="Proteomes" id="UP000050741"/>
    </source>
</evidence>
<keyword evidence="1" id="KW-1185">Reference proteome</keyword>
<dbReference type="Proteomes" id="UP000050741">
    <property type="component" value="Unassembled WGS sequence"/>
</dbReference>
<dbReference type="AlphaFoldDB" id="A0A183BLR4"/>
<dbReference type="WBParaSite" id="GPLIN_000154900">
    <property type="protein sequence ID" value="GPLIN_000154900"/>
    <property type="gene ID" value="GPLIN_000154900"/>
</dbReference>